<organism evidence="1 2">
    <name type="scientific">Candidatus Kaiserbacteria bacterium CG10_big_fil_rev_8_21_14_0_10_44_10</name>
    <dbReference type="NCBI Taxonomy" id="1974606"/>
    <lineage>
        <taxon>Bacteria</taxon>
        <taxon>Candidatus Kaiseribacteriota</taxon>
    </lineage>
</organism>
<evidence type="ECO:0000313" key="2">
    <source>
        <dbReference type="Proteomes" id="UP000229612"/>
    </source>
</evidence>
<sequence length="74" mass="8889">MYRLVILNPKDEDTEKTLKGFVGSWLNIRYKDKLGLGNRLKNDNLFQSDVFFLKKYLKDLFIMAKYNFKFTRST</sequence>
<gene>
    <name evidence="1" type="ORF">COU14_00845</name>
</gene>
<dbReference type="Proteomes" id="UP000229612">
    <property type="component" value="Unassembled WGS sequence"/>
</dbReference>
<dbReference type="AlphaFoldDB" id="A0A2H0UI65"/>
<accession>A0A2H0UI65</accession>
<evidence type="ECO:0000313" key="1">
    <source>
        <dbReference type="EMBL" id="PIR86098.1"/>
    </source>
</evidence>
<proteinExistence type="predicted"/>
<comment type="caution">
    <text evidence="1">The sequence shown here is derived from an EMBL/GenBank/DDBJ whole genome shotgun (WGS) entry which is preliminary data.</text>
</comment>
<reference evidence="2" key="1">
    <citation type="submission" date="2017-09" db="EMBL/GenBank/DDBJ databases">
        <title>Depth-based differentiation of microbial function through sediment-hosted aquifers and enrichment of novel symbionts in the deep terrestrial subsurface.</title>
        <authorList>
            <person name="Probst A.J."/>
            <person name="Ladd B."/>
            <person name="Jarett J.K."/>
            <person name="Geller-Mcgrath D.E."/>
            <person name="Sieber C.M.K."/>
            <person name="Emerson J.B."/>
            <person name="Anantharaman K."/>
            <person name="Thomas B.C."/>
            <person name="Malmstrom R."/>
            <person name="Stieglmeier M."/>
            <person name="Klingl A."/>
            <person name="Woyke T."/>
            <person name="Ryan C.M."/>
            <person name="Banfield J.F."/>
        </authorList>
    </citation>
    <scope>NUCLEOTIDE SEQUENCE [LARGE SCALE GENOMIC DNA]</scope>
</reference>
<dbReference type="EMBL" id="PFBG01000010">
    <property type="protein sequence ID" value="PIR86098.1"/>
    <property type="molecule type" value="Genomic_DNA"/>
</dbReference>
<protein>
    <submittedName>
        <fullName evidence="1">Uncharacterized protein</fullName>
    </submittedName>
</protein>
<name>A0A2H0UI65_9BACT</name>